<accession>A0AAE0FET6</accession>
<evidence type="ECO:0000256" key="8">
    <source>
        <dbReference type="ARBA" id="ARBA00022771"/>
    </source>
</evidence>
<keyword evidence="6" id="KW-0812">Transmembrane</keyword>
<comment type="catalytic activity">
    <reaction evidence="16">
        <text>phytol + CTP = phytyl phosphate + CDP + H(+)</text>
        <dbReference type="Rhea" id="RHEA:38055"/>
        <dbReference type="ChEBI" id="CHEBI:15378"/>
        <dbReference type="ChEBI" id="CHEBI:17327"/>
        <dbReference type="ChEBI" id="CHEBI:37563"/>
        <dbReference type="ChEBI" id="CHEBI:58069"/>
        <dbReference type="ChEBI" id="CHEBI:75483"/>
        <dbReference type="EC" id="2.7.1.182"/>
    </reaction>
</comment>
<comment type="caution">
    <text evidence="20">The sequence shown here is derived from an EMBL/GenBank/DDBJ whole genome shotgun (WGS) entry which is preliminary data.</text>
</comment>
<evidence type="ECO:0000256" key="13">
    <source>
        <dbReference type="ARBA" id="ARBA00023136"/>
    </source>
</evidence>
<dbReference type="GO" id="GO:0008270">
    <property type="term" value="F:zinc ion binding"/>
    <property type="evidence" value="ECO:0007669"/>
    <property type="project" value="UniProtKB-KW"/>
</dbReference>
<evidence type="ECO:0000256" key="1">
    <source>
        <dbReference type="ARBA" id="ARBA00004508"/>
    </source>
</evidence>
<sequence>MGQHGQNHFLGSGGGNVKGMIHPNLSPTLKAKKYVDLLYTDDDWDSDEDEVVLAGEPASFTKPLYSFANDFSTKDLEHFAAFSGLLTLAEEGRLGDVLSALRAKPEAVSTLMEWLYDTPFIELYPHDLRYKQIYKKLKDSTGEDHSSIANTIRRLPQEHVVYIDPVITNPLRLLGYLLTPSSSTRSRLSSKDLVHSADICSLISQDKNLSGMIERLAELSCRDVRLGTCECLDLQEGWKMVDDIPRRDWEMTELGMDDNVGHRRRVQMMAKLCLVALYKYPAAQTEIKKHDKTAIWLQTLPSLETPARADTVKRRRVKRPAAKEPEEAHVDASRAEAAEPAQQTKASQDKAPVKRGATVQVCGFSTEAMRRYNGVVGTTSLKSDAVENDRMKICLLGGSQQGLATDHIYAPPECMRPVCSACHTDTLPLKSCARCRTAAYCGPACQKSHWKVHKPECAALAAHSAQLRTWQDTTAGRRVSWDRLPALSRRVLATLHAKSQCMIPWRVTLETPEMIGAETGPSFLTAHPNMRFKVSVQQLPDIAPHLLRYPKSTNFGKGRFFPDFEGRPVVVLCEEPSIHFGEPPHPQGMDWMREQHRRYKELVPAATVMFMQFAMVGEVMFTPACREKMKAQYEGMRQPGMPSADVISLCPGTGEQVEADGKTVHYLLTGEMHQGFWREALHGPDEYHELGQMVPRILTRAGLELMLGPNGSHRCVKALTQGNSAKSAGADELKPVFPDIFKAVCGDEVLPASEAWKFWSDDNEQLTAYEQLVDEYEQQVYNGYHTIYKRHHAR</sequence>
<comment type="pathway">
    <text evidence="14">Cofactor biosynthesis; tocopherol biosynthesis.</text>
</comment>
<reference evidence="20 21" key="1">
    <citation type="journal article" date="2015" name="Genome Biol. Evol.">
        <title>Comparative Genomics of a Bacterivorous Green Alga Reveals Evolutionary Causalities and Consequences of Phago-Mixotrophic Mode of Nutrition.</title>
        <authorList>
            <person name="Burns J.A."/>
            <person name="Paasch A."/>
            <person name="Narechania A."/>
            <person name="Kim E."/>
        </authorList>
    </citation>
    <scope>NUCLEOTIDE SEQUENCE [LARGE SCALE GENOMIC DNA]</scope>
    <source>
        <strain evidence="20 21">PLY_AMNH</strain>
    </source>
</reference>
<organism evidence="20 21">
    <name type="scientific">Cymbomonas tetramitiformis</name>
    <dbReference type="NCBI Taxonomy" id="36881"/>
    <lineage>
        <taxon>Eukaryota</taxon>
        <taxon>Viridiplantae</taxon>
        <taxon>Chlorophyta</taxon>
        <taxon>Pyramimonadophyceae</taxon>
        <taxon>Pyramimonadales</taxon>
        <taxon>Pyramimonadaceae</taxon>
        <taxon>Cymbomonas</taxon>
    </lineage>
</organism>
<evidence type="ECO:0000256" key="6">
    <source>
        <dbReference type="ARBA" id="ARBA00022692"/>
    </source>
</evidence>
<dbReference type="SUPFAM" id="SSF144232">
    <property type="entry name" value="HIT/MYND zinc finger-like"/>
    <property type="match status" value="1"/>
</dbReference>
<dbReference type="Gene3D" id="6.10.140.2220">
    <property type="match status" value="1"/>
</dbReference>
<keyword evidence="9" id="KW-0418">Kinase</keyword>
<dbReference type="GO" id="GO:0009507">
    <property type="term" value="C:chloroplast"/>
    <property type="evidence" value="ECO:0007669"/>
    <property type="project" value="UniProtKB-SubCell"/>
</dbReference>
<keyword evidence="13" id="KW-0472">Membrane</keyword>
<dbReference type="PANTHER" id="PTHR32523:SF8">
    <property type="entry name" value="DOLICHOL KINASE"/>
    <property type="match status" value="1"/>
</dbReference>
<dbReference type="Pfam" id="PF01753">
    <property type="entry name" value="zf-MYND"/>
    <property type="match status" value="1"/>
</dbReference>
<comment type="similarity">
    <text evidence="2">Belongs to the polyprenol kinase family.</text>
</comment>
<dbReference type="EMBL" id="LGRX02019848">
    <property type="protein sequence ID" value="KAK3258073.1"/>
    <property type="molecule type" value="Genomic_DNA"/>
</dbReference>
<evidence type="ECO:0000259" key="19">
    <source>
        <dbReference type="PROSITE" id="PS50865"/>
    </source>
</evidence>
<evidence type="ECO:0000256" key="10">
    <source>
        <dbReference type="ARBA" id="ARBA00022833"/>
    </source>
</evidence>
<keyword evidence="7" id="KW-0479">Metal-binding</keyword>
<evidence type="ECO:0000313" key="20">
    <source>
        <dbReference type="EMBL" id="KAK3258073.1"/>
    </source>
</evidence>
<dbReference type="GO" id="GO:0016020">
    <property type="term" value="C:membrane"/>
    <property type="evidence" value="ECO:0007669"/>
    <property type="project" value="UniProtKB-SubCell"/>
</dbReference>
<dbReference type="EC" id="2.7.1.182" evidence="15"/>
<keyword evidence="8 17" id="KW-0863">Zinc-finger</keyword>
<evidence type="ECO:0000256" key="18">
    <source>
        <dbReference type="SAM" id="MobiDB-lite"/>
    </source>
</evidence>
<keyword evidence="12" id="KW-1133">Transmembrane helix</keyword>
<evidence type="ECO:0000256" key="9">
    <source>
        <dbReference type="ARBA" id="ARBA00022777"/>
    </source>
</evidence>
<evidence type="ECO:0000256" key="15">
    <source>
        <dbReference type="ARBA" id="ARBA00039024"/>
    </source>
</evidence>
<evidence type="ECO:0000313" key="21">
    <source>
        <dbReference type="Proteomes" id="UP001190700"/>
    </source>
</evidence>
<dbReference type="InterPro" id="IPR039606">
    <property type="entry name" value="Phytol/farnesol_kinase"/>
</dbReference>
<evidence type="ECO:0000256" key="14">
    <source>
        <dbReference type="ARBA" id="ARBA00024015"/>
    </source>
</evidence>
<evidence type="ECO:0000256" key="12">
    <source>
        <dbReference type="ARBA" id="ARBA00022989"/>
    </source>
</evidence>
<gene>
    <name evidence="20" type="ORF">CYMTET_32868</name>
</gene>
<protein>
    <recommendedName>
        <fullName evidence="15">phytol kinase</fullName>
        <ecNumber evidence="15">2.7.1.182</ecNumber>
    </recommendedName>
</protein>
<feature type="region of interest" description="Disordered" evidence="18">
    <location>
        <begin position="309"/>
        <end position="352"/>
    </location>
</feature>
<feature type="compositionally biased region" description="Basic and acidic residues" evidence="18">
    <location>
        <begin position="321"/>
        <end position="337"/>
    </location>
</feature>
<evidence type="ECO:0000256" key="5">
    <source>
        <dbReference type="ARBA" id="ARBA00022679"/>
    </source>
</evidence>
<evidence type="ECO:0000256" key="3">
    <source>
        <dbReference type="ARBA" id="ARBA00022528"/>
    </source>
</evidence>
<dbReference type="InterPro" id="IPR002893">
    <property type="entry name" value="Znf_MYND"/>
</dbReference>
<name>A0AAE0FET6_9CHLO</name>
<feature type="domain" description="MYND-type" evidence="19">
    <location>
        <begin position="419"/>
        <end position="457"/>
    </location>
</feature>
<dbReference type="PROSITE" id="PS50865">
    <property type="entry name" value="ZF_MYND_2"/>
    <property type="match status" value="1"/>
</dbReference>
<dbReference type="GO" id="GO:0010276">
    <property type="term" value="F:phytol kinase activity"/>
    <property type="evidence" value="ECO:0007669"/>
    <property type="project" value="UniProtKB-EC"/>
</dbReference>
<evidence type="ECO:0000256" key="2">
    <source>
        <dbReference type="ARBA" id="ARBA00010794"/>
    </source>
</evidence>
<keyword evidence="5" id="KW-0808">Transferase</keyword>
<evidence type="ECO:0000256" key="11">
    <source>
        <dbReference type="ARBA" id="ARBA00022946"/>
    </source>
</evidence>
<proteinExistence type="inferred from homology"/>
<evidence type="ECO:0000256" key="16">
    <source>
        <dbReference type="ARBA" id="ARBA00048889"/>
    </source>
</evidence>
<dbReference type="Proteomes" id="UP001190700">
    <property type="component" value="Unassembled WGS sequence"/>
</dbReference>
<keyword evidence="11" id="KW-0809">Transit peptide</keyword>
<keyword evidence="10" id="KW-0862">Zinc</keyword>
<evidence type="ECO:0000256" key="7">
    <source>
        <dbReference type="ARBA" id="ARBA00022723"/>
    </source>
</evidence>
<keyword evidence="4" id="KW-0934">Plastid</keyword>
<dbReference type="AlphaFoldDB" id="A0AAE0FET6"/>
<evidence type="ECO:0000256" key="17">
    <source>
        <dbReference type="PROSITE-ProRule" id="PRU00134"/>
    </source>
</evidence>
<keyword evidence="3" id="KW-0150">Chloroplast</keyword>
<dbReference type="PANTHER" id="PTHR32523">
    <property type="entry name" value="PHYTOL KINASE 1, CHLOROPLASTIC"/>
    <property type="match status" value="1"/>
</dbReference>
<evidence type="ECO:0000256" key="4">
    <source>
        <dbReference type="ARBA" id="ARBA00022640"/>
    </source>
</evidence>
<keyword evidence="21" id="KW-1185">Reference proteome</keyword>
<comment type="subcellular location">
    <subcellularLocation>
        <location evidence="1">Plastid</location>
        <location evidence="1">Chloroplast membrane</location>
        <topology evidence="1">Multi-pass membrane protein</topology>
    </subcellularLocation>
</comment>